<feature type="compositionally biased region" description="Basic and acidic residues" evidence="1">
    <location>
        <begin position="39"/>
        <end position="56"/>
    </location>
</feature>
<gene>
    <name evidence="2" type="ORF">PLEPLA_LOCUS40638</name>
</gene>
<evidence type="ECO:0000256" key="1">
    <source>
        <dbReference type="SAM" id="MobiDB-lite"/>
    </source>
</evidence>
<organism evidence="2 3">
    <name type="scientific">Pleuronectes platessa</name>
    <name type="common">European plaice</name>
    <dbReference type="NCBI Taxonomy" id="8262"/>
    <lineage>
        <taxon>Eukaryota</taxon>
        <taxon>Metazoa</taxon>
        <taxon>Chordata</taxon>
        <taxon>Craniata</taxon>
        <taxon>Vertebrata</taxon>
        <taxon>Euteleostomi</taxon>
        <taxon>Actinopterygii</taxon>
        <taxon>Neopterygii</taxon>
        <taxon>Teleostei</taxon>
        <taxon>Neoteleostei</taxon>
        <taxon>Acanthomorphata</taxon>
        <taxon>Carangaria</taxon>
        <taxon>Pleuronectiformes</taxon>
        <taxon>Pleuronectoidei</taxon>
        <taxon>Pleuronectidae</taxon>
        <taxon>Pleuronectes</taxon>
    </lineage>
</organism>
<proteinExistence type="predicted"/>
<feature type="region of interest" description="Disordered" evidence="1">
    <location>
        <begin position="1"/>
        <end position="56"/>
    </location>
</feature>
<reference evidence="2" key="1">
    <citation type="submission" date="2020-03" db="EMBL/GenBank/DDBJ databases">
        <authorList>
            <person name="Weist P."/>
        </authorList>
    </citation>
    <scope>NUCLEOTIDE SEQUENCE</scope>
</reference>
<name>A0A9N7VPE7_PLEPL</name>
<dbReference type="EMBL" id="CADEAL010004147">
    <property type="protein sequence ID" value="CAB1452888.1"/>
    <property type="molecule type" value="Genomic_DNA"/>
</dbReference>
<sequence length="87" mass="9464">MGQDKQTVPVGRRAAGVSYGSCGDCGPGPVSSSTRGMRQLKEERPADSWKHREEPCDLRARGQTTELLEKYRIAAPVTPISPLSHVD</sequence>
<protein>
    <submittedName>
        <fullName evidence="2">Uncharacterized protein</fullName>
    </submittedName>
</protein>
<comment type="caution">
    <text evidence="2">The sequence shown here is derived from an EMBL/GenBank/DDBJ whole genome shotgun (WGS) entry which is preliminary data.</text>
</comment>
<evidence type="ECO:0000313" key="2">
    <source>
        <dbReference type="EMBL" id="CAB1452888.1"/>
    </source>
</evidence>
<keyword evidence="3" id="KW-1185">Reference proteome</keyword>
<dbReference type="AlphaFoldDB" id="A0A9N7VPE7"/>
<evidence type="ECO:0000313" key="3">
    <source>
        <dbReference type="Proteomes" id="UP001153269"/>
    </source>
</evidence>
<dbReference type="Proteomes" id="UP001153269">
    <property type="component" value="Unassembled WGS sequence"/>
</dbReference>
<accession>A0A9N7VPE7</accession>